<dbReference type="SUPFAM" id="SSF55681">
    <property type="entry name" value="Class II aaRS and biotin synthetases"/>
    <property type="match status" value="1"/>
</dbReference>
<dbReference type="PANTHER" id="PTHR12835">
    <property type="entry name" value="BIOTIN PROTEIN LIGASE"/>
    <property type="match status" value="1"/>
</dbReference>
<feature type="domain" description="BPL/LPL catalytic" evidence="3">
    <location>
        <begin position="34"/>
        <end position="243"/>
    </location>
</feature>
<proteinExistence type="predicted"/>
<dbReference type="CDD" id="cd16442">
    <property type="entry name" value="BPL"/>
    <property type="match status" value="1"/>
</dbReference>
<dbReference type="PROSITE" id="PS51733">
    <property type="entry name" value="BPL_LPL_CATALYTIC"/>
    <property type="match status" value="1"/>
</dbReference>
<dbReference type="Gene3D" id="3.30.930.10">
    <property type="entry name" value="Bira Bifunctional Protein, Domain 2"/>
    <property type="match status" value="1"/>
</dbReference>
<dbReference type="EMBL" id="PTJD01000003">
    <property type="protein sequence ID" value="PPK97712.1"/>
    <property type="molecule type" value="Genomic_DNA"/>
</dbReference>
<keyword evidence="1 4" id="KW-0436">Ligase</keyword>
<dbReference type="InterPro" id="IPR004408">
    <property type="entry name" value="Biotin_CoA_COase_ligase"/>
</dbReference>
<reference evidence="4 5" key="1">
    <citation type="submission" date="2018-02" db="EMBL/GenBank/DDBJ databases">
        <title>Genomic Encyclopedia of Archaeal and Bacterial Type Strains, Phase II (KMG-II): from individual species to whole genera.</title>
        <authorList>
            <person name="Goeker M."/>
        </authorList>
    </citation>
    <scope>NUCLEOTIDE SEQUENCE [LARGE SCALE GENOMIC DNA]</scope>
    <source>
        <strain evidence="4 5">DSM 22857</strain>
    </source>
</reference>
<accession>A0A2S6ITX9</accession>
<sequence>MGRVTTQGGPPAGPGSEPPAEPAAAAWSDLDRPPLRTPALRRALCGEGGWRSLDVVAGTGSTNADLAARAREGEAGGAVLVAEHQSAGRGRLGRDWVAPPRSALTVSVLLRPRVPPARWAWLPLLTGLAVADALVAVAGLPARLKWPNDVLVPVRGRGTGAVSTESKVCGVLAEAVGDGAVVLGAGLNVSQRDDELPPPPATSTGATAPPPTSLLLAGAATLDRDTLLRAYLRALRRRFDDWEAAGGDPTASGVGAAYREACSTLGAEVLAELPGGPVLAGRAEEVDDEGRLVVAELGGGDASAGGVPGRTALAAADVVHVRRAG</sequence>
<evidence type="ECO:0000313" key="5">
    <source>
        <dbReference type="Proteomes" id="UP000239485"/>
    </source>
</evidence>
<dbReference type="InterPro" id="IPR045864">
    <property type="entry name" value="aa-tRNA-synth_II/BPL/LPL"/>
</dbReference>
<comment type="caution">
    <text evidence="4">The sequence shown here is derived from an EMBL/GenBank/DDBJ whole genome shotgun (WGS) entry which is preliminary data.</text>
</comment>
<gene>
    <name evidence="4" type="ORF">CLV92_103247</name>
</gene>
<evidence type="ECO:0000313" key="4">
    <source>
        <dbReference type="EMBL" id="PPK97712.1"/>
    </source>
</evidence>
<dbReference type="GO" id="GO:0005737">
    <property type="term" value="C:cytoplasm"/>
    <property type="evidence" value="ECO:0007669"/>
    <property type="project" value="TreeGrafter"/>
</dbReference>
<evidence type="ECO:0000256" key="1">
    <source>
        <dbReference type="ARBA" id="ARBA00022598"/>
    </source>
</evidence>
<dbReference type="GO" id="GO:0004077">
    <property type="term" value="F:biotin--[biotin carboxyl-carrier protein] ligase activity"/>
    <property type="evidence" value="ECO:0007669"/>
    <property type="project" value="InterPro"/>
</dbReference>
<protein>
    <submittedName>
        <fullName evidence="4">BirA family biotin operon repressor/biotin-[acetyl-CoA-carboxylase] ligase</fullName>
    </submittedName>
</protein>
<dbReference type="Gene3D" id="2.30.30.100">
    <property type="match status" value="1"/>
</dbReference>
<organism evidence="4 5">
    <name type="scientific">Kineococcus xinjiangensis</name>
    <dbReference type="NCBI Taxonomy" id="512762"/>
    <lineage>
        <taxon>Bacteria</taxon>
        <taxon>Bacillati</taxon>
        <taxon>Actinomycetota</taxon>
        <taxon>Actinomycetes</taxon>
        <taxon>Kineosporiales</taxon>
        <taxon>Kineosporiaceae</taxon>
        <taxon>Kineococcus</taxon>
    </lineage>
</organism>
<dbReference type="AlphaFoldDB" id="A0A2S6ITX9"/>
<dbReference type="PANTHER" id="PTHR12835:SF5">
    <property type="entry name" value="BIOTIN--PROTEIN LIGASE"/>
    <property type="match status" value="1"/>
</dbReference>
<dbReference type="Proteomes" id="UP000239485">
    <property type="component" value="Unassembled WGS sequence"/>
</dbReference>
<feature type="region of interest" description="Disordered" evidence="2">
    <location>
        <begin position="190"/>
        <end position="212"/>
    </location>
</feature>
<feature type="compositionally biased region" description="Low complexity" evidence="2">
    <location>
        <begin position="202"/>
        <end position="212"/>
    </location>
</feature>
<keyword evidence="5" id="KW-1185">Reference proteome</keyword>
<evidence type="ECO:0000259" key="3">
    <source>
        <dbReference type="PROSITE" id="PS51733"/>
    </source>
</evidence>
<dbReference type="Pfam" id="PF03099">
    <property type="entry name" value="BPL_LplA_LipB"/>
    <property type="match status" value="1"/>
</dbReference>
<feature type="compositionally biased region" description="Pro residues" evidence="2">
    <location>
        <begin position="11"/>
        <end position="21"/>
    </location>
</feature>
<dbReference type="InterPro" id="IPR004143">
    <property type="entry name" value="BPL_LPL_catalytic"/>
</dbReference>
<evidence type="ECO:0000256" key="2">
    <source>
        <dbReference type="SAM" id="MobiDB-lite"/>
    </source>
</evidence>
<name>A0A2S6ITX9_9ACTN</name>
<dbReference type="NCBIfam" id="TIGR00121">
    <property type="entry name" value="birA_ligase"/>
    <property type="match status" value="1"/>
</dbReference>
<feature type="region of interest" description="Disordered" evidence="2">
    <location>
        <begin position="1"/>
        <end position="34"/>
    </location>
</feature>